<keyword evidence="2" id="KW-0732">Signal</keyword>
<dbReference type="EMBL" id="PZQS01000010">
    <property type="protein sequence ID" value="PVD23195.1"/>
    <property type="molecule type" value="Genomic_DNA"/>
</dbReference>
<feature type="chain" id="PRO_5015500230" evidence="2">
    <location>
        <begin position="21"/>
        <end position="82"/>
    </location>
</feature>
<evidence type="ECO:0000313" key="4">
    <source>
        <dbReference type="Proteomes" id="UP000245119"/>
    </source>
</evidence>
<feature type="region of interest" description="Disordered" evidence="1">
    <location>
        <begin position="22"/>
        <end position="42"/>
    </location>
</feature>
<organism evidence="3 4">
    <name type="scientific">Pomacea canaliculata</name>
    <name type="common">Golden apple snail</name>
    <dbReference type="NCBI Taxonomy" id="400727"/>
    <lineage>
        <taxon>Eukaryota</taxon>
        <taxon>Metazoa</taxon>
        <taxon>Spiralia</taxon>
        <taxon>Lophotrochozoa</taxon>
        <taxon>Mollusca</taxon>
        <taxon>Gastropoda</taxon>
        <taxon>Caenogastropoda</taxon>
        <taxon>Architaenioglossa</taxon>
        <taxon>Ampullarioidea</taxon>
        <taxon>Ampullariidae</taxon>
        <taxon>Pomacea</taxon>
    </lineage>
</organism>
<proteinExistence type="predicted"/>
<dbReference type="Proteomes" id="UP000245119">
    <property type="component" value="Linkage Group LG10"/>
</dbReference>
<protein>
    <submittedName>
        <fullName evidence="3">Uncharacterized protein</fullName>
    </submittedName>
</protein>
<name>A0A2T7NPU5_POMCA</name>
<comment type="caution">
    <text evidence="3">The sequence shown here is derived from an EMBL/GenBank/DDBJ whole genome shotgun (WGS) entry which is preliminary data.</text>
</comment>
<dbReference type="AlphaFoldDB" id="A0A2T7NPU5"/>
<evidence type="ECO:0000256" key="1">
    <source>
        <dbReference type="SAM" id="MobiDB-lite"/>
    </source>
</evidence>
<evidence type="ECO:0000313" key="3">
    <source>
        <dbReference type="EMBL" id="PVD23195.1"/>
    </source>
</evidence>
<feature type="signal peptide" evidence="2">
    <location>
        <begin position="1"/>
        <end position="20"/>
    </location>
</feature>
<evidence type="ECO:0000256" key="2">
    <source>
        <dbReference type="SAM" id="SignalP"/>
    </source>
</evidence>
<sequence>MKTFCLLLVLCLMLSLVAKGADGVSDFDPADDEKEEKREKRRMTASWAAHGIGHLVYNRRRKDYGCDVGCLLAGPGQEPVTS</sequence>
<reference evidence="3 4" key="1">
    <citation type="submission" date="2018-04" db="EMBL/GenBank/DDBJ databases">
        <title>The genome of golden apple snail Pomacea canaliculata provides insight into stress tolerance and invasive adaptation.</title>
        <authorList>
            <person name="Liu C."/>
            <person name="Liu B."/>
            <person name="Ren Y."/>
            <person name="Zhang Y."/>
            <person name="Wang H."/>
            <person name="Li S."/>
            <person name="Jiang F."/>
            <person name="Yin L."/>
            <person name="Zhang G."/>
            <person name="Qian W."/>
            <person name="Fan W."/>
        </authorList>
    </citation>
    <scope>NUCLEOTIDE SEQUENCE [LARGE SCALE GENOMIC DNA]</scope>
    <source>
        <strain evidence="3">SZHN2017</strain>
        <tissue evidence="3">Muscle</tissue>
    </source>
</reference>
<keyword evidence="4" id="KW-1185">Reference proteome</keyword>
<accession>A0A2T7NPU5</accession>
<gene>
    <name evidence="3" type="ORF">C0Q70_16458</name>
</gene>